<dbReference type="KEGG" id="pfy:PFICI_10964"/>
<organism evidence="1 2">
    <name type="scientific">Pestalotiopsis fici (strain W106-1 / CGMCC3.15140)</name>
    <dbReference type="NCBI Taxonomy" id="1229662"/>
    <lineage>
        <taxon>Eukaryota</taxon>
        <taxon>Fungi</taxon>
        <taxon>Dikarya</taxon>
        <taxon>Ascomycota</taxon>
        <taxon>Pezizomycotina</taxon>
        <taxon>Sordariomycetes</taxon>
        <taxon>Xylariomycetidae</taxon>
        <taxon>Amphisphaeriales</taxon>
        <taxon>Sporocadaceae</taxon>
        <taxon>Pestalotiopsis</taxon>
    </lineage>
</organism>
<dbReference type="InParanoid" id="W3WTB2"/>
<dbReference type="Pfam" id="PF12311">
    <property type="entry name" value="DUF3632"/>
    <property type="match status" value="1"/>
</dbReference>
<dbReference type="RefSeq" id="XP_007837736.1">
    <property type="nucleotide sequence ID" value="XM_007839545.1"/>
</dbReference>
<name>W3WTB2_PESFW</name>
<keyword evidence="2" id="KW-1185">Reference proteome</keyword>
<dbReference type="PANTHER" id="PTHR38797">
    <property type="entry name" value="NUCLEAR PORE COMPLEX PROTEIN NUP85-RELATED"/>
    <property type="match status" value="1"/>
</dbReference>
<reference evidence="2" key="1">
    <citation type="journal article" date="2015" name="BMC Genomics">
        <title>Genomic and transcriptomic analysis of the endophytic fungus Pestalotiopsis fici reveals its lifestyle and high potential for synthesis of natural products.</title>
        <authorList>
            <person name="Wang X."/>
            <person name="Zhang X."/>
            <person name="Liu L."/>
            <person name="Xiang M."/>
            <person name="Wang W."/>
            <person name="Sun X."/>
            <person name="Che Y."/>
            <person name="Guo L."/>
            <person name="Liu G."/>
            <person name="Guo L."/>
            <person name="Wang C."/>
            <person name="Yin W.B."/>
            <person name="Stadler M."/>
            <person name="Zhang X."/>
            <person name="Liu X."/>
        </authorList>
    </citation>
    <scope>NUCLEOTIDE SEQUENCE [LARGE SCALE GENOMIC DNA]</scope>
    <source>
        <strain evidence="2">W106-1 / CGMCC3.15140</strain>
    </source>
</reference>
<dbReference type="PANTHER" id="PTHR38797:SF6">
    <property type="match status" value="1"/>
</dbReference>
<dbReference type="STRING" id="1229662.W3WTB2"/>
<dbReference type="OMA" id="EQRWINT"/>
<dbReference type="InterPro" id="IPR022085">
    <property type="entry name" value="OpdG"/>
</dbReference>
<evidence type="ECO:0000313" key="2">
    <source>
        <dbReference type="Proteomes" id="UP000030651"/>
    </source>
</evidence>
<accession>W3WTB2</accession>
<dbReference type="OrthoDB" id="3350591at2759"/>
<proteinExistence type="predicted"/>
<sequence length="305" mass="34069">MSRGPPNAEQRWINTQRWVSEFSTTEEFKLLHDLVTKDEATARDAVQQVDKMAIAATAARGTGRGVASLVDYNVSLSVLELAQQLEPTKQTKLVEFMSLLQQNEQKNPATGETLLVDSGRLFQDLPSFGYTELESWVQFGGAHVDPCDPDMIPEQKQRFANLNAFIAQLSQAADVSVTPPDQIHPLDKTLHAIWTMQKAFENKSRLPAELVDTAAMRAACMWFIYASDRLMDNVRSFRTFMDSASAGAHNSREEYASQGYKGYALGRWQLWRQGLGQALEACSDEETKLLIGDALAKMESAEKKD</sequence>
<dbReference type="Proteomes" id="UP000030651">
    <property type="component" value="Unassembled WGS sequence"/>
</dbReference>
<protein>
    <submittedName>
        <fullName evidence="1">Uncharacterized protein</fullName>
    </submittedName>
</protein>
<evidence type="ECO:0000313" key="1">
    <source>
        <dbReference type="EMBL" id="ETS77090.1"/>
    </source>
</evidence>
<dbReference type="eggNOG" id="ENOG502S6XE">
    <property type="taxonomic scope" value="Eukaryota"/>
</dbReference>
<dbReference type="AlphaFoldDB" id="W3WTB2"/>
<dbReference type="HOGENOM" id="CLU_035263_1_2_1"/>
<dbReference type="EMBL" id="KI912116">
    <property type="protein sequence ID" value="ETS77090.1"/>
    <property type="molecule type" value="Genomic_DNA"/>
</dbReference>
<dbReference type="InterPro" id="IPR053204">
    <property type="entry name" value="Oxopyrrolidines_Biosynth-assoc"/>
</dbReference>
<gene>
    <name evidence="1" type="ORF">PFICI_10964</name>
</gene>
<dbReference type="GeneID" id="19275977"/>